<sequence length="130" mass="15108">MTGEAEEALGGNEIKTIEDLINGVRTLYLIDDDIHELIFKMRRIIQGENETVVQYTNRLRKIVLKIKELKKREATPDVDLRKFDAEEAKKYKKGLKSEIKYELGTENTVEDISRAAIEIETDIRKRKEIS</sequence>
<comment type="caution">
    <text evidence="1">The sequence shown here is derived from an EMBL/GenBank/DDBJ whole genome shotgun (WGS) entry which is preliminary data.</text>
</comment>
<evidence type="ECO:0008006" key="3">
    <source>
        <dbReference type="Google" id="ProtNLM"/>
    </source>
</evidence>
<keyword evidence="2" id="KW-1185">Reference proteome</keyword>
<reference evidence="1 2" key="1">
    <citation type="journal article" date="2017" name="Curr. Biol.">
        <title>The Evolution of Venom by Co-option of Single-Copy Genes.</title>
        <authorList>
            <person name="Martinson E.O."/>
            <person name="Mrinalini"/>
            <person name="Kelkar Y.D."/>
            <person name="Chang C.H."/>
            <person name="Werren J.H."/>
        </authorList>
    </citation>
    <scope>NUCLEOTIDE SEQUENCE [LARGE SCALE GENOMIC DNA]</scope>
    <source>
        <strain evidence="1 2">Alberta</strain>
        <tissue evidence="1">Whole body</tissue>
    </source>
</reference>
<evidence type="ECO:0000313" key="2">
    <source>
        <dbReference type="Proteomes" id="UP000215335"/>
    </source>
</evidence>
<proteinExistence type="predicted"/>
<protein>
    <recommendedName>
        <fullName evidence="3">Retrotransposon gag domain-containing protein</fullName>
    </recommendedName>
</protein>
<organism evidence="1 2">
    <name type="scientific">Trichomalopsis sarcophagae</name>
    <dbReference type="NCBI Taxonomy" id="543379"/>
    <lineage>
        <taxon>Eukaryota</taxon>
        <taxon>Metazoa</taxon>
        <taxon>Ecdysozoa</taxon>
        <taxon>Arthropoda</taxon>
        <taxon>Hexapoda</taxon>
        <taxon>Insecta</taxon>
        <taxon>Pterygota</taxon>
        <taxon>Neoptera</taxon>
        <taxon>Endopterygota</taxon>
        <taxon>Hymenoptera</taxon>
        <taxon>Apocrita</taxon>
        <taxon>Proctotrupomorpha</taxon>
        <taxon>Chalcidoidea</taxon>
        <taxon>Pteromalidae</taxon>
        <taxon>Pteromalinae</taxon>
        <taxon>Trichomalopsis</taxon>
    </lineage>
</organism>
<name>A0A232EGT9_9HYME</name>
<dbReference type="AlphaFoldDB" id="A0A232EGT9"/>
<dbReference type="EMBL" id="NNAY01004670">
    <property type="protein sequence ID" value="OXU17579.1"/>
    <property type="molecule type" value="Genomic_DNA"/>
</dbReference>
<evidence type="ECO:0000313" key="1">
    <source>
        <dbReference type="EMBL" id="OXU17579.1"/>
    </source>
</evidence>
<accession>A0A232EGT9</accession>
<dbReference type="Proteomes" id="UP000215335">
    <property type="component" value="Unassembled WGS sequence"/>
</dbReference>
<gene>
    <name evidence="1" type="ORF">TSAR_004311</name>
</gene>